<dbReference type="Gene3D" id="3.40.50.1110">
    <property type="entry name" value="SGNH hydrolase"/>
    <property type="match status" value="1"/>
</dbReference>
<comment type="caution">
    <text evidence="2">The sequence shown here is derived from an EMBL/GenBank/DDBJ whole genome shotgun (WGS) entry which is preliminary data.</text>
</comment>
<gene>
    <name evidence="2" type="ORF">GCM10009843_03390</name>
</gene>
<keyword evidence="2" id="KW-0378">Hydrolase</keyword>
<keyword evidence="3" id="KW-1185">Reference proteome</keyword>
<dbReference type="Proteomes" id="UP001500575">
    <property type="component" value="Unassembled WGS sequence"/>
</dbReference>
<evidence type="ECO:0000313" key="2">
    <source>
        <dbReference type="EMBL" id="GAA2114703.1"/>
    </source>
</evidence>
<evidence type="ECO:0000259" key="1">
    <source>
        <dbReference type="Pfam" id="PF14606"/>
    </source>
</evidence>
<dbReference type="Gene3D" id="2.60.120.260">
    <property type="entry name" value="Galactose-binding domain-like"/>
    <property type="match status" value="1"/>
</dbReference>
<organism evidence="2 3">
    <name type="scientific">Nocardioides bigeumensis</name>
    <dbReference type="NCBI Taxonomy" id="433657"/>
    <lineage>
        <taxon>Bacteria</taxon>
        <taxon>Bacillati</taxon>
        <taxon>Actinomycetota</taxon>
        <taxon>Actinomycetes</taxon>
        <taxon>Propionibacteriales</taxon>
        <taxon>Nocardioidaceae</taxon>
        <taxon>Nocardioides</taxon>
    </lineage>
</organism>
<dbReference type="InterPro" id="IPR013830">
    <property type="entry name" value="SGNH_hydro"/>
</dbReference>
<sequence>MPSAPDLTPVPLTADMVRGAVELEPTGRGLLPQRLPVWARRRADPQLAFAAAQPSGVRLVLRTRATRLRLETVPTKQVYVGAPPRPDGVYDLLLDGELVAQATAIGGDTLTFDLATGGYEHTPGSTAVVELDGLPAHDKRVEVWLPWNERTKLVGLAADAPVTADPATAPRWVHHGSSISHGSNASSPTATWPARAAAYAGIELLNLGFSGSALLDPFVARVLRDTPADLISLKLGINVVNTDLMRLRAFVPAVHGFLDTIRDGHPDTPLLVVSPIACPIHESTPGPSDMDPSGLAEGRLRFVAAGDPADVARGKLTLEVIRRELAGLVDQREDAHLHYLDGLSLYGLDDAERLPLPDDLHPDAATHALIGERFGLAIDGLAIDGLAIDGLRRS</sequence>
<dbReference type="EMBL" id="BAAAQQ010000002">
    <property type="protein sequence ID" value="GAA2114703.1"/>
    <property type="molecule type" value="Genomic_DNA"/>
</dbReference>
<dbReference type="InterPro" id="IPR036514">
    <property type="entry name" value="SGNH_hydro_sf"/>
</dbReference>
<reference evidence="2 3" key="1">
    <citation type="journal article" date="2019" name="Int. J. Syst. Evol. Microbiol.">
        <title>The Global Catalogue of Microorganisms (GCM) 10K type strain sequencing project: providing services to taxonomists for standard genome sequencing and annotation.</title>
        <authorList>
            <consortium name="The Broad Institute Genomics Platform"/>
            <consortium name="The Broad Institute Genome Sequencing Center for Infectious Disease"/>
            <person name="Wu L."/>
            <person name="Ma J."/>
        </authorList>
    </citation>
    <scope>NUCLEOTIDE SEQUENCE [LARGE SCALE GENOMIC DNA]</scope>
    <source>
        <strain evidence="2 3">JCM 16021</strain>
    </source>
</reference>
<dbReference type="GO" id="GO:0016787">
    <property type="term" value="F:hydrolase activity"/>
    <property type="evidence" value="ECO:0007669"/>
    <property type="project" value="UniProtKB-KW"/>
</dbReference>
<dbReference type="SUPFAM" id="SSF52266">
    <property type="entry name" value="SGNH hydrolase"/>
    <property type="match status" value="1"/>
</dbReference>
<dbReference type="Pfam" id="PF14606">
    <property type="entry name" value="Lipase_GDSL_3"/>
    <property type="match status" value="1"/>
</dbReference>
<proteinExistence type="predicted"/>
<protein>
    <submittedName>
        <fullName evidence="2">SGNH/GDSL hydrolase family protein</fullName>
    </submittedName>
</protein>
<name>A0ABN2XPT1_9ACTN</name>
<accession>A0ABN2XPT1</accession>
<evidence type="ECO:0000313" key="3">
    <source>
        <dbReference type="Proteomes" id="UP001500575"/>
    </source>
</evidence>
<feature type="domain" description="SGNH hydrolase-type esterase" evidence="1">
    <location>
        <begin position="173"/>
        <end position="274"/>
    </location>
</feature>
<dbReference type="RefSeq" id="WP_344301863.1">
    <property type="nucleotide sequence ID" value="NZ_BAAAQQ010000002.1"/>
</dbReference>